<dbReference type="EMBL" id="CP002727">
    <property type="protein sequence ID" value="AEF20650.1"/>
    <property type="molecule type" value="Genomic_DNA"/>
</dbReference>
<accession>F6AK04</accession>
<gene>
    <name evidence="1" type="ordered locus">Psefu_0672</name>
</gene>
<dbReference type="OrthoDB" id="6880939at2"/>
<organism evidence="1 2">
    <name type="scientific">Pseudomonas fulva (strain 12-X)</name>
    <dbReference type="NCBI Taxonomy" id="743720"/>
    <lineage>
        <taxon>Bacteria</taxon>
        <taxon>Pseudomonadati</taxon>
        <taxon>Pseudomonadota</taxon>
        <taxon>Gammaproteobacteria</taxon>
        <taxon>Pseudomonadales</taxon>
        <taxon>Pseudomonadaceae</taxon>
        <taxon>Pseudomonas</taxon>
    </lineage>
</organism>
<dbReference type="AlphaFoldDB" id="F6AK04"/>
<dbReference type="HOGENOM" id="CLU_096028_3_5_6"/>
<protein>
    <recommendedName>
        <fullName evidence="3">VanZ family protein</fullName>
    </recommendedName>
</protein>
<proteinExistence type="predicted"/>
<dbReference type="RefSeq" id="WP_013789782.1">
    <property type="nucleotide sequence ID" value="NC_015556.1"/>
</dbReference>
<dbReference type="PANTHER" id="PTHR28008:SF1">
    <property type="entry name" value="DOMAIN PROTEIN, PUTATIVE (AFU_ORTHOLOGUE AFUA_3G10980)-RELATED"/>
    <property type="match status" value="1"/>
</dbReference>
<reference evidence="1 2" key="1">
    <citation type="submission" date="2011-04" db="EMBL/GenBank/DDBJ databases">
        <title>Complete sequence of Pseudomonas fulva 12-X.</title>
        <authorList>
            <consortium name="US DOE Joint Genome Institute"/>
            <person name="Lucas S."/>
            <person name="Han J."/>
            <person name="Lapidus A."/>
            <person name="Cheng J.-F."/>
            <person name="Goodwin L."/>
            <person name="Pitluck S."/>
            <person name="Peters L."/>
            <person name="Mikhailova N."/>
            <person name="Pagani I."/>
            <person name="Davenport K."/>
            <person name="Han C."/>
            <person name="Tapia R."/>
            <person name="Land M."/>
            <person name="Hauser L."/>
            <person name="Kyrpides N."/>
            <person name="Ivanova N."/>
            <person name="Pagani I."/>
            <person name="Lcollab F.I."/>
            <person name="Woyke T."/>
        </authorList>
    </citation>
    <scope>NUCLEOTIDE SEQUENCE [LARGE SCALE GENOMIC DNA]</scope>
    <source>
        <strain evidence="2">12-X</strain>
    </source>
</reference>
<dbReference type="KEGG" id="pfv:Psefu_0672"/>
<evidence type="ECO:0000313" key="2">
    <source>
        <dbReference type="Proteomes" id="UP000000686"/>
    </source>
</evidence>
<dbReference type="PANTHER" id="PTHR28008">
    <property type="entry name" value="DOMAIN PROTEIN, PUTATIVE (AFU_ORTHOLOGUE AFUA_3G10980)-RELATED"/>
    <property type="match status" value="1"/>
</dbReference>
<keyword evidence="2" id="KW-1185">Reference proteome</keyword>
<dbReference type="STRING" id="743720.Psefu_0672"/>
<dbReference type="eggNOG" id="ENOG50332TD">
    <property type="taxonomic scope" value="Bacteria"/>
</dbReference>
<evidence type="ECO:0000313" key="1">
    <source>
        <dbReference type="EMBL" id="AEF20650.1"/>
    </source>
</evidence>
<name>F6AK04_PSEF1</name>
<dbReference type="Proteomes" id="UP000000686">
    <property type="component" value="Chromosome"/>
</dbReference>
<sequence length="115" mass="13158">MRKLLFLACCALLAYGLFRPEPPPDLFNESDKFLHLIAFGGLSLVTRFAFPSTPGWLLWPLLFIQAPLSEWLQHLLQPTREFSTMDVLANFCGIALALLFWVCQDLLRKRLFSTA</sequence>
<evidence type="ECO:0008006" key="3">
    <source>
        <dbReference type="Google" id="ProtNLM"/>
    </source>
</evidence>